<organism evidence="3 4">
    <name type="scientific">Actinomadura livida</name>
    <dbReference type="NCBI Taxonomy" id="79909"/>
    <lineage>
        <taxon>Bacteria</taxon>
        <taxon>Bacillati</taxon>
        <taxon>Actinomycetota</taxon>
        <taxon>Actinomycetes</taxon>
        <taxon>Streptosporangiales</taxon>
        <taxon>Thermomonosporaceae</taxon>
        <taxon>Actinomadura</taxon>
    </lineage>
</organism>
<evidence type="ECO:0000313" key="4">
    <source>
        <dbReference type="Proteomes" id="UP000549343"/>
    </source>
</evidence>
<evidence type="ECO:0000313" key="5">
    <source>
        <dbReference type="Proteomes" id="UP001501427"/>
    </source>
</evidence>
<evidence type="ECO:0000256" key="1">
    <source>
        <dbReference type="SAM" id="MobiDB-lite"/>
    </source>
</evidence>
<dbReference type="RefSeq" id="WP_132043308.1">
    <property type="nucleotide sequence ID" value="NZ_BAAAHD010000006.1"/>
</dbReference>
<accession>A0A7W7N1W2</accession>
<name>A0A7W7N1W2_9ACTN</name>
<keyword evidence="5" id="KW-1185">Reference proteome</keyword>
<reference evidence="2" key="3">
    <citation type="submission" date="2023-12" db="EMBL/GenBank/DDBJ databases">
        <authorList>
            <person name="Sun Q."/>
            <person name="Inoue M."/>
        </authorList>
    </citation>
    <scope>NUCLEOTIDE SEQUENCE</scope>
    <source>
        <strain evidence="2">JCM 10667</strain>
    </source>
</reference>
<proteinExistence type="predicted"/>
<feature type="compositionally biased region" description="Basic and acidic residues" evidence="1">
    <location>
        <begin position="47"/>
        <end position="60"/>
    </location>
</feature>
<dbReference type="EMBL" id="BAAAHD010000006">
    <property type="protein sequence ID" value="GAA0549804.1"/>
    <property type="molecule type" value="Genomic_DNA"/>
</dbReference>
<reference evidence="3 4" key="2">
    <citation type="submission" date="2020-08" db="EMBL/GenBank/DDBJ databases">
        <title>Sequencing the genomes of 1000 actinobacteria strains.</title>
        <authorList>
            <person name="Klenk H.-P."/>
        </authorList>
    </citation>
    <scope>NUCLEOTIDE SEQUENCE [LARGE SCALE GENOMIC DNA]</scope>
    <source>
        <strain evidence="3 4">DSM 44772</strain>
    </source>
</reference>
<gene>
    <name evidence="3" type="ORF">F4557_006788</name>
    <name evidence="2" type="ORF">GCM10009546_09820</name>
</gene>
<sequence length="60" mass="6267">MTGRGKIAEHGNALARLRVGDAGPDPRFRASLRERLMAAASGQGDDGPNHGRRDDLGQGG</sequence>
<evidence type="ECO:0000313" key="2">
    <source>
        <dbReference type="EMBL" id="GAA0549804.1"/>
    </source>
</evidence>
<feature type="region of interest" description="Disordered" evidence="1">
    <location>
        <begin position="37"/>
        <end position="60"/>
    </location>
</feature>
<dbReference type="EMBL" id="JACHMV010000001">
    <property type="protein sequence ID" value="MBB4778370.1"/>
    <property type="molecule type" value="Genomic_DNA"/>
</dbReference>
<dbReference type="Proteomes" id="UP000549343">
    <property type="component" value="Unassembled WGS sequence"/>
</dbReference>
<evidence type="ECO:0000313" key="3">
    <source>
        <dbReference type="EMBL" id="MBB4778370.1"/>
    </source>
</evidence>
<protein>
    <submittedName>
        <fullName evidence="3">Uncharacterized protein</fullName>
    </submittedName>
</protein>
<dbReference type="Proteomes" id="UP001501427">
    <property type="component" value="Unassembled WGS sequence"/>
</dbReference>
<reference evidence="2 5" key="1">
    <citation type="journal article" date="2019" name="Int. J. Syst. Evol. Microbiol.">
        <title>The Global Catalogue of Microorganisms (GCM) 10K type strain sequencing project: providing services to taxonomists for standard genome sequencing and annotation.</title>
        <authorList>
            <consortium name="The Broad Institute Genomics Platform"/>
            <consortium name="The Broad Institute Genome Sequencing Center for Infectious Disease"/>
            <person name="Wu L."/>
            <person name="Ma J."/>
        </authorList>
    </citation>
    <scope>NUCLEOTIDE SEQUENCE [LARGE SCALE GENOMIC DNA]</scope>
    <source>
        <strain evidence="2 5">JCM 10667</strain>
    </source>
</reference>
<dbReference type="AlphaFoldDB" id="A0A7W7N1W2"/>
<comment type="caution">
    <text evidence="3">The sequence shown here is derived from an EMBL/GenBank/DDBJ whole genome shotgun (WGS) entry which is preliminary data.</text>
</comment>